<evidence type="ECO:0000256" key="2">
    <source>
        <dbReference type="ARBA" id="ARBA00022801"/>
    </source>
</evidence>
<keyword evidence="3" id="KW-0408">Iron</keyword>
<evidence type="ECO:0000313" key="7">
    <source>
        <dbReference type="Proteomes" id="UP000180088"/>
    </source>
</evidence>
<dbReference type="SUPFAM" id="SSF56300">
    <property type="entry name" value="Metallo-dependent phosphatases"/>
    <property type="match status" value="1"/>
</dbReference>
<reference evidence="6 7" key="1">
    <citation type="submission" date="2016-09" db="EMBL/GenBank/DDBJ databases">
        <title>Chromobacterium muskegensis sp. nov., an insecticidal bacterium isolated from Sphagnum bogs.</title>
        <authorList>
            <person name="Sparks M.E."/>
            <person name="Blackburn M.B."/>
            <person name="Gundersen-Rindal D.E."/>
            <person name="Mitchell A."/>
            <person name="Farrar R."/>
            <person name="Kuhar D."/>
        </authorList>
    </citation>
    <scope>NUCLEOTIDE SEQUENCE [LARGE SCALE GENOMIC DNA]</scope>
    <source>
        <strain evidence="6 7">37-2</strain>
    </source>
</reference>
<dbReference type="RefSeq" id="WP_071115314.1">
    <property type="nucleotide sequence ID" value="NZ_MKCS01000001.1"/>
</dbReference>
<dbReference type="Gene3D" id="3.60.21.10">
    <property type="match status" value="1"/>
</dbReference>
<proteinExistence type="inferred from homology"/>
<evidence type="ECO:0000256" key="1">
    <source>
        <dbReference type="ARBA" id="ARBA00022723"/>
    </source>
</evidence>
<dbReference type="AlphaFoldDB" id="A0A1S1WZF5"/>
<dbReference type="STRING" id="1903179.BI347_03560"/>
<comment type="caution">
    <text evidence="6">The sequence shown here is derived from an EMBL/GenBank/DDBJ whole genome shotgun (WGS) entry which is preliminary data.</text>
</comment>
<dbReference type="GO" id="GO:0046872">
    <property type="term" value="F:metal ion binding"/>
    <property type="evidence" value="ECO:0007669"/>
    <property type="project" value="UniProtKB-KW"/>
</dbReference>
<accession>A0A1S1WZF5</accession>
<keyword evidence="1" id="KW-0479">Metal-binding</keyword>
<dbReference type="InterPro" id="IPR029052">
    <property type="entry name" value="Metallo-depent_PP-like"/>
</dbReference>
<dbReference type="EMBL" id="MKCS01000001">
    <property type="protein sequence ID" value="OHX12683.1"/>
    <property type="molecule type" value="Genomic_DNA"/>
</dbReference>
<keyword evidence="2" id="KW-0378">Hydrolase</keyword>
<dbReference type="InterPro" id="IPR050884">
    <property type="entry name" value="CNP_phosphodiesterase-III"/>
</dbReference>
<comment type="similarity">
    <text evidence="4">Belongs to the cyclic nucleotide phosphodiesterase class-III family.</text>
</comment>
<gene>
    <name evidence="6" type="ORF">BI347_03560</name>
</gene>
<name>A0A1S1WZF5_9NEIS</name>
<feature type="domain" description="Calcineurin-like phosphoesterase" evidence="5">
    <location>
        <begin position="1"/>
        <end position="192"/>
    </location>
</feature>
<evidence type="ECO:0000259" key="5">
    <source>
        <dbReference type="Pfam" id="PF00149"/>
    </source>
</evidence>
<evidence type="ECO:0000256" key="4">
    <source>
        <dbReference type="ARBA" id="ARBA00025742"/>
    </source>
</evidence>
<dbReference type="OrthoDB" id="9784378at2"/>
<dbReference type="Proteomes" id="UP000180088">
    <property type="component" value="Unassembled WGS sequence"/>
</dbReference>
<dbReference type="PANTHER" id="PTHR42988">
    <property type="entry name" value="PHOSPHOHYDROLASE"/>
    <property type="match status" value="1"/>
</dbReference>
<protein>
    <recommendedName>
        <fullName evidence="5">Calcineurin-like phosphoesterase domain-containing protein</fullName>
    </recommendedName>
</protein>
<dbReference type="InterPro" id="IPR004843">
    <property type="entry name" value="Calcineurin-like_PHP"/>
</dbReference>
<evidence type="ECO:0000256" key="3">
    <source>
        <dbReference type="ARBA" id="ARBA00023004"/>
    </source>
</evidence>
<sequence length="245" mass="26728">MNILQLTDLHLFAAPGGRLLGHDTHAALQKVLAAVRALGPDAVDAVFLTGDVSQDESEESYRLAAEALAGLQRPVYWMAGNHDCRPTMARAFADYPFLQPLEVLALAGWTFIGVDSCVAGRDEGRISADSLARLSERLAAVEQGRAAVVLHHHPLAVGTPLLDDCMLRQSSQFWQAAQAERLELVICGHVHGDHSMPYRGRMLEVGPATCFQWQKGASDIDIDDKQGYRLFSFSPDGYRVATSFA</sequence>
<dbReference type="GO" id="GO:0016787">
    <property type="term" value="F:hydrolase activity"/>
    <property type="evidence" value="ECO:0007669"/>
    <property type="project" value="UniProtKB-KW"/>
</dbReference>
<evidence type="ECO:0000313" key="6">
    <source>
        <dbReference type="EMBL" id="OHX12683.1"/>
    </source>
</evidence>
<dbReference type="PANTHER" id="PTHR42988:SF2">
    <property type="entry name" value="CYCLIC NUCLEOTIDE PHOSPHODIESTERASE CBUA0032-RELATED"/>
    <property type="match status" value="1"/>
</dbReference>
<dbReference type="Pfam" id="PF00149">
    <property type="entry name" value="Metallophos"/>
    <property type="match status" value="1"/>
</dbReference>
<organism evidence="6 7">
    <name type="scientific">Chromobacterium sphagni</name>
    <dbReference type="NCBI Taxonomy" id="1903179"/>
    <lineage>
        <taxon>Bacteria</taxon>
        <taxon>Pseudomonadati</taxon>
        <taxon>Pseudomonadota</taxon>
        <taxon>Betaproteobacteria</taxon>
        <taxon>Neisseriales</taxon>
        <taxon>Chromobacteriaceae</taxon>
        <taxon>Chromobacterium</taxon>
    </lineage>
</organism>